<name>A0A2I0LE42_PUNGR</name>
<proteinExistence type="predicted"/>
<dbReference type="Gene3D" id="1.10.340.70">
    <property type="match status" value="1"/>
</dbReference>
<dbReference type="InterPro" id="IPR043128">
    <property type="entry name" value="Rev_trsase/Diguanyl_cyclase"/>
</dbReference>
<dbReference type="Gene3D" id="3.30.70.270">
    <property type="match status" value="1"/>
</dbReference>
<dbReference type="PANTHER" id="PTHR48475:SF1">
    <property type="entry name" value="RNASE H TYPE-1 DOMAIN-CONTAINING PROTEIN"/>
    <property type="match status" value="1"/>
</dbReference>
<dbReference type="AlphaFoldDB" id="A0A2I0LE42"/>
<dbReference type="STRING" id="22663.A0A2I0LE42"/>
<dbReference type="Proteomes" id="UP000233551">
    <property type="component" value="Unassembled WGS sequence"/>
</dbReference>
<protein>
    <submittedName>
        <fullName evidence="2">Uncharacterized protein</fullName>
    </submittedName>
</protein>
<dbReference type="PANTHER" id="PTHR48475">
    <property type="entry name" value="RIBONUCLEASE H"/>
    <property type="match status" value="1"/>
</dbReference>
<dbReference type="InterPro" id="IPR036397">
    <property type="entry name" value="RNaseH_sf"/>
</dbReference>
<comment type="caution">
    <text evidence="2">The sequence shown here is derived from an EMBL/GenBank/DDBJ whole genome shotgun (WGS) entry which is preliminary data.</text>
</comment>
<organism evidence="2 3">
    <name type="scientific">Punica granatum</name>
    <name type="common">Pomegranate</name>
    <dbReference type="NCBI Taxonomy" id="22663"/>
    <lineage>
        <taxon>Eukaryota</taxon>
        <taxon>Viridiplantae</taxon>
        <taxon>Streptophyta</taxon>
        <taxon>Embryophyta</taxon>
        <taxon>Tracheophyta</taxon>
        <taxon>Spermatophyta</taxon>
        <taxon>Magnoliopsida</taxon>
        <taxon>eudicotyledons</taxon>
        <taxon>Gunneridae</taxon>
        <taxon>Pentapetalae</taxon>
        <taxon>rosids</taxon>
        <taxon>malvids</taxon>
        <taxon>Myrtales</taxon>
        <taxon>Lythraceae</taxon>
        <taxon>Punica</taxon>
    </lineage>
</organism>
<dbReference type="InterPro" id="IPR043502">
    <property type="entry name" value="DNA/RNA_pol_sf"/>
</dbReference>
<feature type="region of interest" description="Disordered" evidence="1">
    <location>
        <begin position="1"/>
        <end position="37"/>
    </location>
</feature>
<evidence type="ECO:0000256" key="1">
    <source>
        <dbReference type="SAM" id="MobiDB-lite"/>
    </source>
</evidence>
<dbReference type="Gene3D" id="3.30.420.10">
    <property type="entry name" value="Ribonuclease H-like superfamily/Ribonuclease H"/>
    <property type="match status" value="1"/>
</dbReference>
<reference evidence="2 3" key="1">
    <citation type="submission" date="2017-11" db="EMBL/GenBank/DDBJ databases">
        <title>De-novo sequencing of pomegranate (Punica granatum L.) genome.</title>
        <authorList>
            <person name="Akparov Z."/>
            <person name="Amiraslanov A."/>
            <person name="Hajiyeva S."/>
            <person name="Abbasov M."/>
            <person name="Kaur K."/>
            <person name="Hamwieh A."/>
            <person name="Solovyev V."/>
            <person name="Salamov A."/>
            <person name="Braich B."/>
            <person name="Kosarev P."/>
            <person name="Mahmoud A."/>
            <person name="Hajiyev E."/>
            <person name="Babayeva S."/>
            <person name="Izzatullayeva V."/>
            <person name="Mammadov A."/>
            <person name="Mammadov A."/>
            <person name="Sharifova S."/>
            <person name="Ojaghi J."/>
            <person name="Eynullazada K."/>
            <person name="Bayramov B."/>
            <person name="Abdulazimova A."/>
            <person name="Shahmuradov I."/>
        </authorList>
    </citation>
    <scope>NUCLEOTIDE SEQUENCE [LARGE SCALE GENOMIC DNA]</scope>
    <source>
        <strain evidence="3">cv. AG2017</strain>
        <tissue evidence="2">Leaf</tissue>
    </source>
</reference>
<evidence type="ECO:0000313" key="2">
    <source>
        <dbReference type="EMBL" id="PKI78954.1"/>
    </source>
</evidence>
<evidence type="ECO:0000313" key="3">
    <source>
        <dbReference type="Proteomes" id="UP000233551"/>
    </source>
</evidence>
<dbReference type="FunFam" id="3.30.70.270:FF:000063">
    <property type="entry name" value="Zinc knuckle domaincontaining protein"/>
    <property type="match status" value="1"/>
</dbReference>
<dbReference type="EMBL" id="PGOL01000025">
    <property type="protein sequence ID" value="PKI78954.1"/>
    <property type="molecule type" value="Genomic_DNA"/>
</dbReference>
<dbReference type="GO" id="GO:0003676">
    <property type="term" value="F:nucleic acid binding"/>
    <property type="evidence" value="ECO:0007669"/>
    <property type="project" value="InterPro"/>
</dbReference>
<feature type="non-terminal residue" evidence="2">
    <location>
        <position position="563"/>
    </location>
</feature>
<keyword evidence="3" id="KW-1185">Reference proteome</keyword>
<sequence length="563" mass="63495">MGVTRSGRIYENPAAKDKGKAPAAEVGAEPESSPFLSKKVTEEEAEAFMKIVKASKYKVVEQMAKSPAHVSLLALLLGSEPHREALLRVLTAAQVPKGTSPDRIEETVGSIFSNAISFSDDELPSEGKLLGFVVSEHGIEVDPDKVKAIKELPPPSTVREVRGFLGWLNYIARFIANLTDKCQPLFRLLRENAAMEWDHECQKAFDTIKAYLIRPPILRLRQYTLYHTIRLLSKADPLRYLLDSPSSMRNIAKWRCQLTEYDIEYVPRTSVKGQAIANHLAEFPINDDTPINTDFSDEGILQVDKEKEEPTWKMYFDEAVNSVGSGVGAVLISPDGRQQRGRVRGVLLRLASGDRFQGEGVRDAKLVPYHEYLEKLAKNFEKISFTYTPRAKNQFADALATLASMASISEGNIIEPLEIEVAKGPAHCNAIEASEAKPWYEDIRNFLQTGQYSPFADRRDRQTLKRLATHYFLSGEILYRRSFDSTLLRCIDEHESRRLMEEVHGGNCGPHMNGLMLAKKIMRLGYYWSTMETDCWIEAITLASVTAKAVARFLRRDVIARYE</sequence>
<dbReference type="SUPFAM" id="SSF56672">
    <property type="entry name" value="DNA/RNA polymerases"/>
    <property type="match status" value="1"/>
</dbReference>
<accession>A0A2I0LE42</accession>
<gene>
    <name evidence="2" type="ORF">CRG98_000666</name>
</gene>